<dbReference type="EMBL" id="JAKELL010000434">
    <property type="protein sequence ID" value="KAH8976831.1"/>
    <property type="molecule type" value="Genomic_DNA"/>
</dbReference>
<evidence type="ECO:0000313" key="2">
    <source>
        <dbReference type="EMBL" id="KAH8976831.1"/>
    </source>
</evidence>
<gene>
    <name evidence="2" type="ORF">EDB92DRAFT_1823119</name>
</gene>
<accession>A0AAD4L2U5</accession>
<feature type="non-terminal residue" evidence="2">
    <location>
        <position position="1"/>
    </location>
</feature>
<dbReference type="Proteomes" id="UP001201163">
    <property type="component" value="Unassembled WGS sequence"/>
</dbReference>
<feature type="compositionally biased region" description="Gly residues" evidence="1">
    <location>
        <begin position="326"/>
        <end position="355"/>
    </location>
</feature>
<reference evidence="2" key="1">
    <citation type="submission" date="2022-01" db="EMBL/GenBank/DDBJ databases">
        <title>Comparative genomics reveals a dynamic genome evolution in the ectomycorrhizal milk-cap (Lactarius) mushrooms.</title>
        <authorList>
            <consortium name="DOE Joint Genome Institute"/>
            <person name="Lebreton A."/>
            <person name="Tang N."/>
            <person name="Kuo A."/>
            <person name="LaButti K."/>
            <person name="Drula E."/>
            <person name="Barry K."/>
            <person name="Clum A."/>
            <person name="Lipzen A."/>
            <person name="Mousain D."/>
            <person name="Ng V."/>
            <person name="Wang R."/>
            <person name="Wang X."/>
            <person name="Dai Y."/>
            <person name="Henrissat B."/>
            <person name="Grigoriev I.V."/>
            <person name="Guerin-Laguette A."/>
            <person name="Yu F."/>
            <person name="Martin F.M."/>
        </authorList>
    </citation>
    <scope>NUCLEOTIDE SEQUENCE</scope>
    <source>
        <strain evidence="2">QP</strain>
    </source>
</reference>
<feature type="region of interest" description="Disordered" evidence="1">
    <location>
        <begin position="302"/>
        <end position="355"/>
    </location>
</feature>
<sequence>MALLWYTRNGLLLYGDDLVYSGGALKRPHTCINSGSMGPRYAILVFFNHHFHLVSFTRVSLASPRKSFSSIRIPSGTTCPSIHQDLPIVAFTTRDQWRNFQTYSLERRGDRNVPVQFLGAARWREYRGETGYFVDFASGPTRYRPVEFNFDHLCWVEITWNPIDNRYDAVRPIGRNYNCDIDSRNLPTRAEWGCIDGQPEEEPSTSEPRTPAPSETSGDDEETNDEESEVGDIIQTAESLRINEPENIEIHPPAEMATTTITEVDTAIEEARRITEEAEAYLRSINPTTGHRMTADDAAIFRAVGPDVADPPPGAGGPPQPRRPGGNFGQGPPGGRQPQFGGGGGGDRQPQFGGG</sequence>
<comment type="caution">
    <text evidence="2">The sequence shown here is derived from an EMBL/GenBank/DDBJ whole genome shotgun (WGS) entry which is preliminary data.</text>
</comment>
<dbReference type="AlphaFoldDB" id="A0AAD4L2U5"/>
<proteinExistence type="predicted"/>
<feature type="compositionally biased region" description="Pro residues" evidence="1">
    <location>
        <begin position="309"/>
        <end position="322"/>
    </location>
</feature>
<protein>
    <submittedName>
        <fullName evidence="2">Uncharacterized protein</fullName>
    </submittedName>
</protein>
<keyword evidence="3" id="KW-1185">Reference proteome</keyword>
<evidence type="ECO:0000256" key="1">
    <source>
        <dbReference type="SAM" id="MobiDB-lite"/>
    </source>
</evidence>
<feature type="compositionally biased region" description="Acidic residues" evidence="1">
    <location>
        <begin position="217"/>
        <end position="230"/>
    </location>
</feature>
<feature type="compositionally biased region" description="Low complexity" evidence="1">
    <location>
        <begin position="205"/>
        <end position="216"/>
    </location>
</feature>
<organism evidence="2 3">
    <name type="scientific">Lactarius akahatsu</name>
    <dbReference type="NCBI Taxonomy" id="416441"/>
    <lineage>
        <taxon>Eukaryota</taxon>
        <taxon>Fungi</taxon>
        <taxon>Dikarya</taxon>
        <taxon>Basidiomycota</taxon>
        <taxon>Agaricomycotina</taxon>
        <taxon>Agaricomycetes</taxon>
        <taxon>Russulales</taxon>
        <taxon>Russulaceae</taxon>
        <taxon>Lactarius</taxon>
    </lineage>
</organism>
<feature type="region of interest" description="Disordered" evidence="1">
    <location>
        <begin position="190"/>
        <end position="231"/>
    </location>
</feature>
<name>A0AAD4L2U5_9AGAM</name>
<evidence type="ECO:0000313" key="3">
    <source>
        <dbReference type="Proteomes" id="UP001201163"/>
    </source>
</evidence>